<sequence length="298" mass="33927">MPTQGKRPLGYGWEQYPFTPQSLREQLARTGKVKVRVNIERFVARHHSSSLYEVQPTGIGLLCGQNSKEFLVSVDCDGSSAYNQIRAIASGASREPIAPESLPPTVAFTSGRLCRAQYLFKIPDLPQHQRLKSRKIPTAPEEALELRGSKLQSVLPPSVHPITGYYRWLPGCRPDQIEVATAPLWVIEQMSVFEKSQRRQHAAHHYYSSHPTPTSTQADVEKVLLLLEVIHPRFADDYDSWIKVGMALKSVNPNLLRVWDEWSQLSSKYKPGECEYKWHSFKKWGITIHTLHKLANFS</sequence>
<dbReference type="Pfam" id="PF08707">
    <property type="entry name" value="PriCT_2"/>
    <property type="match status" value="1"/>
</dbReference>
<comment type="caution">
    <text evidence="3">The sequence shown here is derived from an EMBL/GenBank/DDBJ whole genome shotgun (WGS) entry which is preliminary data.</text>
</comment>
<gene>
    <name evidence="3" type="ORF">G7B40_025210</name>
</gene>
<evidence type="ECO:0000313" key="4">
    <source>
        <dbReference type="Proteomes" id="UP000667802"/>
    </source>
</evidence>
<accession>A0AAP5ID55</accession>
<organism evidence="3 4">
    <name type="scientific">Aetokthonos hydrillicola Thurmond2011</name>
    <dbReference type="NCBI Taxonomy" id="2712845"/>
    <lineage>
        <taxon>Bacteria</taxon>
        <taxon>Bacillati</taxon>
        <taxon>Cyanobacteriota</taxon>
        <taxon>Cyanophyceae</taxon>
        <taxon>Nostocales</taxon>
        <taxon>Hapalosiphonaceae</taxon>
        <taxon>Aetokthonos</taxon>
    </lineage>
</organism>
<dbReference type="InterPro" id="IPR014819">
    <property type="entry name" value="PriCT_2"/>
</dbReference>
<dbReference type="InterPro" id="IPR015330">
    <property type="entry name" value="DNA_primase/pol_bifunc_N"/>
</dbReference>
<dbReference type="Proteomes" id="UP000667802">
    <property type="component" value="Unassembled WGS sequence"/>
</dbReference>
<name>A0AAP5ID55_9CYAN</name>
<dbReference type="Pfam" id="PF09250">
    <property type="entry name" value="Prim-Pol"/>
    <property type="match status" value="1"/>
</dbReference>
<dbReference type="GO" id="GO:0016817">
    <property type="term" value="F:hydrolase activity, acting on acid anhydrides"/>
    <property type="evidence" value="ECO:0007669"/>
    <property type="project" value="InterPro"/>
</dbReference>
<dbReference type="RefSeq" id="WP_208339103.1">
    <property type="nucleotide sequence ID" value="NZ_CAWQFN010000488.1"/>
</dbReference>
<keyword evidence="4" id="KW-1185">Reference proteome</keyword>
<proteinExistence type="predicted"/>
<evidence type="ECO:0000259" key="2">
    <source>
        <dbReference type="Pfam" id="PF09250"/>
    </source>
</evidence>
<reference evidence="4" key="1">
    <citation type="journal article" date="2021" name="Science">
        <title>Hunting the eagle killer: A cyanobacterial neurotoxin causes vacuolar myelinopathy.</title>
        <authorList>
            <person name="Breinlinger S."/>
            <person name="Phillips T.J."/>
            <person name="Haram B.N."/>
            <person name="Mares J."/>
            <person name="Martinez Yerena J.A."/>
            <person name="Hrouzek P."/>
            <person name="Sobotka R."/>
            <person name="Henderson W.M."/>
            <person name="Schmieder P."/>
            <person name="Williams S.M."/>
            <person name="Lauderdale J.D."/>
            <person name="Wilde H.D."/>
            <person name="Gerrin W."/>
            <person name="Kust A."/>
            <person name="Washington J.W."/>
            <person name="Wagner C."/>
            <person name="Geier B."/>
            <person name="Liebeke M."/>
            <person name="Enke H."/>
            <person name="Niedermeyer T.H.J."/>
            <person name="Wilde S.B."/>
        </authorList>
    </citation>
    <scope>NUCLEOTIDE SEQUENCE [LARGE SCALE GENOMIC DNA]</scope>
    <source>
        <strain evidence="4">Thurmond2011</strain>
    </source>
</reference>
<feature type="domain" description="Primase C-terminal 2" evidence="1">
    <location>
        <begin position="226"/>
        <end position="295"/>
    </location>
</feature>
<evidence type="ECO:0000313" key="3">
    <source>
        <dbReference type="EMBL" id="MDR9897837.1"/>
    </source>
</evidence>
<feature type="domain" description="DNA primase/polymerase bifunctional N-terminal" evidence="2">
    <location>
        <begin position="2"/>
        <end position="185"/>
    </location>
</feature>
<protein>
    <submittedName>
        <fullName evidence="3">PriCT-2 domain-containing protein</fullName>
    </submittedName>
</protein>
<dbReference type="EMBL" id="JAALHA020000014">
    <property type="protein sequence ID" value="MDR9897837.1"/>
    <property type="molecule type" value="Genomic_DNA"/>
</dbReference>
<dbReference type="AlphaFoldDB" id="A0AAP5ID55"/>
<evidence type="ECO:0000259" key="1">
    <source>
        <dbReference type="Pfam" id="PF08707"/>
    </source>
</evidence>